<dbReference type="InterPro" id="IPR002328">
    <property type="entry name" value="ADH_Zn_CS"/>
</dbReference>
<dbReference type="GO" id="GO:0008270">
    <property type="term" value="F:zinc ion binding"/>
    <property type="evidence" value="ECO:0007669"/>
    <property type="project" value="InterPro"/>
</dbReference>
<dbReference type="Gene3D" id="3.40.50.720">
    <property type="entry name" value="NAD(P)-binding Rossmann-like Domain"/>
    <property type="match status" value="1"/>
</dbReference>
<dbReference type="InterPro" id="IPR020843">
    <property type="entry name" value="ER"/>
</dbReference>
<protein>
    <submittedName>
        <fullName evidence="6">Putative zinc-containing alcohol dehydrogenase</fullName>
        <ecNumber evidence="6">1.1.1.-</ecNumber>
    </submittedName>
</protein>
<evidence type="ECO:0000256" key="1">
    <source>
        <dbReference type="ARBA" id="ARBA00022723"/>
    </source>
</evidence>
<keyword evidence="2 4" id="KW-0862">Zinc</keyword>
<accession>A0A6C7EAY2</accession>
<keyword evidence="7" id="KW-1185">Reference proteome</keyword>
<dbReference type="Pfam" id="PF08240">
    <property type="entry name" value="ADH_N"/>
    <property type="match status" value="1"/>
</dbReference>
<dbReference type="InterPro" id="IPR050129">
    <property type="entry name" value="Zn_alcohol_dh"/>
</dbReference>
<evidence type="ECO:0000313" key="7">
    <source>
        <dbReference type="Proteomes" id="UP000011863"/>
    </source>
</evidence>
<dbReference type="InterPro" id="IPR036291">
    <property type="entry name" value="NAD(P)-bd_dom_sf"/>
</dbReference>
<dbReference type="SUPFAM" id="SSF50129">
    <property type="entry name" value="GroES-like"/>
    <property type="match status" value="1"/>
</dbReference>
<keyword evidence="1 4" id="KW-0479">Metal-binding</keyword>
<dbReference type="PANTHER" id="PTHR43401:SF5">
    <property type="entry name" value="ALCOHOL DEHYDROGENASE-RELATED"/>
    <property type="match status" value="1"/>
</dbReference>
<dbReference type="EC" id="1.1.1.-" evidence="6"/>
<feature type="domain" description="Enoyl reductase (ER)" evidence="5">
    <location>
        <begin position="8"/>
        <end position="340"/>
    </location>
</feature>
<dbReference type="Proteomes" id="UP000011863">
    <property type="component" value="Chromosome"/>
</dbReference>
<dbReference type="PANTHER" id="PTHR43401">
    <property type="entry name" value="L-THREONINE 3-DEHYDROGENASE"/>
    <property type="match status" value="1"/>
</dbReference>
<dbReference type="RefSeq" id="WP_015440423.1">
    <property type="nucleotide sequence ID" value="NC_020520.1"/>
</dbReference>
<dbReference type="AlphaFoldDB" id="A0A6C7EAY2"/>
<dbReference type="EMBL" id="AP012057">
    <property type="protein sequence ID" value="BAN01176.1"/>
    <property type="molecule type" value="Genomic_DNA"/>
</dbReference>
<reference evidence="6 7" key="1">
    <citation type="journal article" date="2013" name="Int. J. Syst. Evol. Microbiol.">
        <title>Ilumatobacter nonamiense sp. nov. and Ilumatobacter coccineum sp. nov., isolated from seashore sand.</title>
        <authorList>
            <person name="Matsumoto A."/>
            <person name="Kasai H."/>
            <person name="Matsuo Y."/>
            <person name="Shizuri Y."/>
            <person name="Ichikawa N."/>
            <person name="Fujita N."/>
            <person name="Omura S."/>
            <person name="Takahashi Y."/>
        </authorList>
    </citation>
    <scope>NUCLEOTIDE SEQUENCE [LARGE SCALE GENOMIC DNA]</scope>
    <source>
        <strain evidence="7">NBRC 103263 / KCTC 29153 / YM16-304</strain>
    </source>
</reference>
<dbReference type="OrthoDB" id="9797931at2"/>
<dbReference type="Gene3D" id="3.90.180.10">
    <property type="entry name" value="Medium-chain alcohol dehydrogenases, catalytic domain"/>
    <property type="match status" value="1"/>
</dbReference>
<comment type="similarity">
    <text evidence="4">Belongs to the zinc-containing alcohol dehydrogenase family.</text>
</comment>
<dbReference type="PROSITE" id="PS00059">
    <property type="entry name" value="ADH_ZINC"/>
    <property type="match status" value="1"/>
</dbReference>
<sequence length="345" mass="35748">MYAALITGKETVELVEFPDPTPPDAGVVVDIAFCGICGTDIHAYQSGTPYRPSICGHEWSGTVSATGKAVRSLTEGDRVVVAASPACGRCSACEAGLADRCEAAFLSAIGSDPLAPPHGGFAPRIAVAESRVVKTDSGLTDEQAAQVEPATVAFHAVRQSYLRLGDTAVIQGAGPIGLGTMQWVRAAGAGRVIVIEPNAERRALALALGATDVVEPGDEASTLIKESTHGLGADIVYECVGRAWAIQTAVDLARRGGSICLIGVPDTDATISPAVWLVKEIRMTAALAYFHEEFDMAMRMMADGRVLVEPLHTSTASLAGLGDAIADLAGGATQQAKVLVNPNWA</sequence>
<name>A0A6C7EAY2_ILUCY</name>
<keyword evidence="3 6" id="KW-0560">Oxidoreductase</keyword>
<evidence type="ECO:0000256" key="3">
    <source>
        <dbReference type="ARBA" id="ARBA00023002"/>
    </source>
</evidence>
<dbReference type="SUPFAM" id="SSF51735">
    <property type="entry name" value="NAD(P)-binding Rossmann-fold domains"/>
    <property type="match status" value="1"/>
</dbReference>
<dbReference type="InterPro" id="IPR013154">
    <property type="entry name" value="ADH-like_N"/>
</dbReference>
<dbReference type="SMART" id="SM00829">
    <property type="entry name" value="PKS_ER"/>
    <property type="match status" value="1"/>
</dbReference>
<dbReference type="KEGG" id="aym:YM304_08620"/>
<gene>
    <name evidence="6" type="ORF">YM304_08620</name>
</gene>
<dbReference type="Pfam" id="PF00107">
    <property type="entry name" value="ADH_zinc_N"/>
    <property type="match status" value="1"/>
</dbReference>
<dbReference type="InterPro" id="IPR011032">
    <property type="entry name" value="GroES-like_sf"/>
</dbReference>
<evidence type="ECO:0000313" key="6">
    <source>
        <dbReference type="EMBL" id="BAN01176.1"/>
    </source>
</evidence>
<organism evidence="6 7">
    <name type="scientific">Ilumatobacter coccineus (strain NBRC 103263 / KCTC 29153 / YM16-304)</name>
    <dbReference type="NCBI Taxonomy" id="1313172"/>
    <lineage>
        <taxon>Bacteria</taxon>
        <taxon>Bacillati</taxon>
        <taxon>Actinomycetota</taxon>
        <taxon>Acidimicrobiia</taxon>
        <taxon>Acidimicrobiales</taxon>
        <taxon>Ilumatobacteraceae</taxon>
        <taxon>Ilumatobacter</taxon>
    </lineage>
</organism>
<comment type="cofactor">
    <cofactor evidence="4">
        <name>Zn(2+)</name>
        <dbReference type="ChEBI" id="CHEBI:29105"/>
    </cofactor>
</comment>
<dbReference type="InterPro" id="IPR013149">
    <property type="entry name" value="ADH-like_C"/>
</dbReference>
<evidence type="ECO:0000256" key="2">
    <source>
        <dbReference type="ARBA" id="ARBA00022833"/>
    </source>
</evidence>
<proteinExistence type="inferred from homology"/>
<evidence type="ECO:0000256" key="4">
    <source>
        <dbReference type="RuleBase" id="RU361277"/>
    </source>
</evidence>
<evidence type="ECO:0000259" key="5">
    <source>
        <dbReference type="SMART" id="SM00829"/>
    </source>
</evidence>
<dbReference type="GO" id="GO:0016491">
    <property type="term" value="F:oxidoreductase activity"/>
    <property type="evidence" value="ECO:0007669"/>
    <property type="project" value="UniProtKB-KW"/>
</dbReference>